<dbReference type="InterPro" id="IPR054528">
    <property type="entry name" value="TcaA_5th"/>
</dbReference>
<keyword evidence="12" id="KW-1185">Reference proteome</keyword>
<feature type="domain" description="TcaA second" evidence="7">
    <location>
        <begin position="80"/>
        <end position="180"/>
    </location>
</feature>
<accession>A0A1J6WHC7</accession>
<evidence type="ECO:0000256" key="3">
    <source>
        <dbReference type="ARBA" id="ARBA00022692"/>
    </source>
</evidence>
<evidence type="ECO:0000259" key="10">
    <source>
        <dbReference type="Pfam" id="PF25155"/>
    </source>
</evidence>
<evidence type="ECO:0008006" key="13">
    <source>
        <dbReference type="Google" id="ProtNLM"/>
    </source>
</evidence>
<keyword evidence="4 6" id="KW-1133">Transmembrane helix</keyword>
<comment type="subcellular location">
    <subcellularLocation>
        <location evidence="1">Cell membrane</location>
        <topology evidence="1">Single-pass membrane protein</topology>
    </subcellularLocation>
</comment>
<proteinExistence type="predicted"/>
<keyword evidence="3 6" id="KW-0812">Transmembrane</keyword>
<dbReference type="OrthoDB" id="1895190at2"/>
<evidence type="ECO:0000256" key="6">
    <source>
        <dbReference type="SAM" id="Phobius"/>
    </source>
</evidence>
<feature type="domain" description="TcaA 4th" evidence="9">
    <location>
        <begin position="256"/>
        <end position="325"/>
    </location>
</feature>
<dbReference type="GO" id="GO:0005886">
    <property type="term" value="C:plasma membrane"/>
    <property type="evidence" value="ECO:0007669"/>
    <property type="project" value="UniProtKB-SubCell"/>
</dbReference>
<dbReference type="PANTHER" id="PTHR40038:SF1">
    <property type="entry name" value="MEMBRANE-ASSOCIATED PROTEIN TCAA"/>
    <property type="match status" value="1"/>
</dbReference>
<evidence type="ECO:0000256" key="4">
    <source>
        <dbReference type="ARBA" id="ARBA00022989"/>
    </source>
</evidence>
<dbReference type="InterPro" id="IPR054530">
    <property type="entry name" value="TcaA_4th"/>
</dbReference>
<dbReference type="Pfam" id="PF22820">
    <property type="entry name" value="TcaA_3rd_4th"/>
    <property type="match status" value="1"/>
</dbReference>
<dbReference type="EMBL" id="MINN01000139">
    <property type="protein sequence ID" value="OIU67659.1"/>
    <property type="molecule type" value="Genomic_DNA"/>
</dbReference>
<sequence length="618" mass="68765">MKFCTSCGQKMENNSPFCKACGAKMETKKPGRTRTASTASAMPSLASLSKRTKILIGSALLVLILCVSLYKVGEAYTDKAKLMENFEEQLEKGNADELLALLSPKEDSGKITKKNVEALVGFLKEYPDAKETLAAQLKDNAKAYDATAVTASADTGETQQLVTLEKRGKKFLIYDNYELVLQPFPMTIYTNYDDLTFYVDGKKIKPASVEGDMVTIGSYVPGDYDIKAVLKSDFVQLEKKAEINHVGPTDTDLLFDIDYVSVNTNVAGSSVFVNGKDTGMKVDEEKYIEIGPVLTDGSMTVQLKKDMPFGKIESEDAPIDSNQLTLGLTLAHKDKEKVKEGLKRHFLNLSKALANQDAKFFAEDSNDVSEFVTDSFGEMTGEDWKTIGYVSSIEVDTDALYLEDIEGKWFATLPVRTKWMEDSVYSGDPVSLSEQSSEDSYSLSFQNGKWSVESWGYIWSFDDEHAEEIKVDTKALKKQLESSPAFTSIKAEQSTDEVESFVESYISASVEAINHRDYSIVSGDIDSSSEYTTIVSDYIDYLDKKGITEDLVNIDVEKVEPLDDGSYHVYTFEEYNIHYDDGTSKYKSFDGKYKVTSTSSGLKMYDLVSTEEVESKDL</sequence>
<feature type="transmembrane region" description="Helical" evidence="6">
    <location>
        <begin position="54"/>
        <end position="73"/>
    </location>
</feature>
<evidence type="ECO:0000256" key="5">
    <source>
        <dbReference type="ARBA" id="ARBA00023136"/>
    </source>
</evidence>
<protein>
    <recommendedName>
        <fullName evidence="13">Membrane-associated protein TcaA</fullName>
    </recommendedName>
</protein>
<dbReference type="Pfam" id="PF22813">
    <property type="entry name" value="TcaA_2nd"/>
    <property type="match status" value="1"/>
</dbReference>
<reference evidence="11 12" key="1">
    <citation type="submission" date="2016-09" db="EMBL/GenBank/DDBJ databases">
        <title>Bacillus aquimaris SAMM genome sequence reveals colonization and biosurfactant production capacities.</title>
        <authorList>
            <person name="Waghmode S.R."/>
            <person name="Suryavanshi M.V."/>
        </authorList>
    </citation>
    <scope>NUCLEOTIDE SEQUENCE [LARGE SCALE GENOMIC DNA]</scope>
    <source>
        <strain evidence="11 12">SAMM</strain>
    </source>
</reference>
<dbReference type="RefSeq" id="WP_071620309.1">
    <property type="nucleotide sequence ID" value="NZ_MINN01000139.1"/>
</dbReference>
<dbReference type="Proteomes" id="UP000182062">
    <property type="component" value="Unassembled WGS sequence"/>
</dbReference>
<dbReference type="InterPro" id="IPR056902">
    <property type="entry name" value="NTF2_YvbJ"/>
</dbReference>
<comment type="caution">
    <text evidence="11">The sequence shown here is derived from an EMBL/GenBank/DDBJ whole genome shotgun (WGS) entry which is preliminary data.</text>
</comment>
<keyword evidence="5 6" id="KW-0472">Membrane</keyword>
<gene>
    <name evidence="11" type="ORF">BHE18_12580</name>
</gene>
<evidence type="ECO:0000259" key="7">
    <source>
        <dbReference type="Pfam" id="PF22813"/>
    </source>
</evidence>
<evidence type="ECO:0000259" key="9">
    <source>
        <dbReference type="Pfam" id="PF22820"/>
    </source>
</evidence>
<organism evidence="11 12">
    <name type="scientific">Rossellomorea aquimaris</name>
    <dbReference type="NCBI Taxonomy" id="189382"/>
    <lineage>
        <taxon>Bacteria</taxon>
        <taxon>Bacillati</taxon>
        <taxon>Bacillota</taxon>
        <taxon>Bacilli</taxon>
        <taxon>Bacillales</taxon>
        <taxon>Bacillaceae</taxon>
        <taxon>Rossellomorea</taxon>
    </lineage>
</organism>
<dbReference type="PANTHER" id="PTHR40038">
    <property type="entry name" value="MEMBRANE-ASSOCIATED PROTEIN TCAA"/>
    <property type="match status" value="1"/>
</dbReference>
<dbReference type="Pfam" id="PF25155">
    <property type="entry name" value="NTF2_YvbJ"/>
    <property type="match status" value="1"/>
</dbReference>
<feature type="domain" description="TcaA protein NTF2-like" evidence="8">
    <location>
        <begin position="495"/>
        <end position="607"/>
    </location>
</feature>
<evidence type="ECO:0000313" key="11">
    <source>
        <dbReference type="EMBL" id="OIU67659.1"/>
    </source>
</evidence>
<evidence type="ECO:0000259" key="8">
    <source>
        <dbReference type="Pfam" id="PF22819"/>
    </source>
</evidence>
<keyword evidence="2" id="KW-1003">Cell membrane</keyword>
<evidence type="ECO:0000313" key="12">
    <source>
        <dbReference type="Proteomes" id="UP000182062"/>
    </source>
</evidence>
<dbReference type="Pfam" id="PF22819">
    <property type="entry name" value="TcaA_5th"/>
    <property type="match status" value="1"/>
</dbReference>
<evidence type="ECO:0000256" key="1">
    <source>
        <dbReference type="ARBA" id="ARBA00004162"/>
    </source>
</evidence>
<name>A0A1J6WHC7_9BACI</name>
<feature type="domain" description="YvbJ-like NTF2-like" evidence="10">
    <location>
        <begin position="339"/>
        <end position="455"/>
    </location>
</feature>
<dbReference type="AlphaFoldDB" id="A0A1J6WHC7"/>
<evidence type="ECO:0000256" key="2">
    <source>
        <dbReference type="ARBA" id="ARBA00022475"/>
    </source>
</evidence>
<dbReference type="InterPro" id="IPR054529">
    <property type="entry name" value="TcaA_2nd"/>
</dbReference>